<keyword evidence="2" id="KW-1185">Reference proteome</keyword>
<comment type="caution">
    <text evidence="1">The sequence shown here is derived from an EMBL/GenBank/DDBJ whole genome shotgun (WGS) entry which is preliminary data.</text>
</comment>
<protein>
    <submittedName>
        <fullName evidence="1">Uncharacterized protein</fullName>
    </submittedName>
</protein>
<proteinExistence type="predicted"/>
<dbReference type="EMBL" id="CAKXZS010000033">
    <property type="protein sequence ID" value="CAH2404980.1"/>
    <property type="molecule type" value="Genomic_DNA"/>
</dbReference>
<evidence type="ECO:0000313" key="1">
    <source>
        <dbReference type="EMBL" id="CAH2404980.1"/>
    </source>
</evidence>
<evidence type="ECO:0000313" key="2">
    <source>
        <dbReference type="Proteomes" id="UP001152604"/>
    </source>
</evidence>
<dbReference type="Proteomes" id="UP001152604">
    <property type="component" value="Unassembled WGS sequence"/>
</dbReference>
<reference evidence="1" key="1">
    <citation type="submission" date="2022-03" db="EMBL/GenBank/DDBJ databases">
        <authorList>
            <person name="Brunel B."/>
        </authorList>
    </citation>
    <scope>NUCLEOTIDE SEQUENCE</scope>
    <source>
        <strain evidence="1">STM4922sample</strain>
    </source>
</reference>
<organism evidence="1 2">
    <name type="scientific">Mesorhizobium ventifaucium</name>
    <dbReference type="NCBI Taxonomy" id="666020"/>
    <lineage>
        <taxon>Bacteria</taxon>
        <taxon>Pseudomonadati</taxon>
        <taxon>Pseudomonadota</taxon>
        <taxon>Alphaproteobacteria</taxon>
        <taxon>Hyphomicrobiales</taxon>
        <taxon>Phyllobacteriaceae</taxon>
        <taxon>Mesorhizobium</taxon>
    </lineage>
</organism>
<name>A0ABM9E774_9HYPH</name>
<sequence length="61" mass="6796">MSSENQRVVCLVLCRMCAANFHYLADIIDIIDRSLSVSKNPLSQSERIVPAGIFQSLVEIT</sequence>
<accession>A0ABM9E774</accession>
<gene>
    <name evidence="1" type="ORF">MES4922_390025</name>
</gene>